<evidence type="ECO:0000256" key="5">
    <source>
        <dbReference type="ARBA" id="ARBA00023136"/>
    </source>
</evidence>
<keyword evidence="5 6" id="KW-0472">Membrane</keyword>
<feature type="transmembrane region" description="Helical" evidence="6">
    <location>
        <begin position="140"/>
        <end position="156"/>
    </location>
</feature>
<feature type="domain" description="Amino acid transporter transmembrane" evidence="7">
    <location>
        <begin position="5"/>
        <end position="406"/>
    </location>
</feature>
<keyword evidence="4 6" id="KW-1133">Transmembrane helix</keyword>
<keyword evidence="3 6" id="KW-0812">Transmembrane</keyword>
<evidence type="ECO:0000256" key="1">
    <source>
        <dbReference type="ARBA" id="ARBA00004141"/>
    </source>
</evidence>
<evidence type="ECO:0000313" key="8">
    <source>
        <dbReference type="EMBL" id="ORE00658.1"/>
    </source>
</evidence>
<evidence type="ECO:0000256" key="2">
    <source>
        <dbReference type="ARBA" id="ARBA00008066"/>
    </source>
</evidence>
<dbReference type="GO" id="GO:0016020">
    <property type="term" value="C:membrane"/>
    <property type="evidence" value="ECO:0007669"/>
    <property type="project" value="UniProtKB-SubCell"/>
</dbReference>
<feature type="transmembrane region" description="Helical" evidence="6">
    <location>
        <begin position="37"/>
        <end position="57"/>
    </location>
</feature>
<dbReference type="AlphaFoldDB" id="A0A1X0QLM3"/>
<feature type="transmembrane region" description="Helical" evidence="6">
    <location>
        <begin position="387"/>
        <end position="407"/>
    </location>
</feature>
<feature type="transmembrane region" description="Helical" evidence="6">
    <location>
        <begin position="98"/>
        <end position="128"/>
    </location>
</feature>
<comment type="caution">
    <text evidence="8">The sequence shown here is derived from an EMBL/GenBank/DDBJ whole genome shotgun (WGS) entry which is preliminary data.</text>
</comment>
<dbReference type="GO" id="GO:0015179">
    <property type="term" value="F:L-amino acid transmembrane transporter activity"/>
    <property type="evidence" value="ECO:0007669"/>
    <property type="project" value="TreeGrafter"/>
</dbReference>
<dbReference type="Pfam" id="PF01490">
    <property type="entry name" value="Aa_trans"/>
    <property type="match status" value="1"/>
</dbReference>
<feature type="transmembrane region" description="Helical" evidence="6">
    <location>
        <begin position="168"/>
        <end position="188"/>
    </location>
</feature>
<evidence type="ECO:0000256" key="3">
    <source>
        <dbReference type="ARBA" id="ARBA00022692"/>
    </source>
</evidence>
<gene>
    <name evidence="8" type="ORF">A0H76_5</name>
</gene>
<sequence>MKNNKISLFQAIRILTVSPFGGGMLFLPHVFSSLGYVTASVVVLVIFILASLSLYLLNISSTNYQKIEVNLTKSPNKYDNIKVSYPKLSKKISFKFKYFTRLALIASNTGSLIIFLNSASNILSFLIINKLGIQIIKFNYLKKFTLVFISIICFKINKISTVSTNITLSIISLSIGIYYVILMIFLGVLSKNSFSNLIPLRNKNVSKLLILLVYATHCQSGYLDITNSLSNSNLRRKNIVISGLLFTMLIYLSAGFGGYKFLNNVDINIIDYILKNDLFDLYRNSFITTVSEKTFKILLIILCMAFLFNFLINIINRINIIKPYLLNIGSSNQIITIHYCLCTLIILFELPTITIINIISTLFTNSICFGLPGLFGFYYSKRNLHKLLSLFLIVIYLINISLGIINFI</sequence>
<evidence type="ECO:0000256" key="6">
    <source>
        <dbReference type="SAM" id="Phobius"/>
    </source>
</evidence>
<feature type="transmembrane region" description="Helical" evidence="6">
    <location>
        <begin position="12"/>
        <end position="31"/>
    </location>
</feature>
<dbReference type="PANTHER" id="PTHR22950">
    <property type="entry name" value="AMINO ACID TRANSPORTER"/>
    <property type="match status" value="1"/>
</dbReference>
<feature type="transmembrane region" description="Helical" evidence="6">
    <location>
        <begin position="324"/>
        <end position="348"/>
    </location>
</feature>
<dbReference type="VEuPathDB" id="MicrosporidiaDB:A0H76_5"/>
<evidence type="ECO:0000313" key="9">
    <source>
        <dbReference type="Proteomes" id="UP000192501"/>
    </source>
</evidence>
<accession>A0A1X0QLM3</accession>
<comment type="similarity">
    <text evidence="2">Belongs to the amino acid/polyamine transporter 2 family.</text>
</comment>
<evidence type="ECO:0000256" key="4">
    <source>
        <dbReference type="ARBA" id="ARBA00022989"/>
    </source>
</evidence>
<feature type="transmembrane region" description="Helical" evidence="6">
    <location>
        <begin position="239"/>
        <end position="259"/>
    </location>
</feature>
<protein>
    <recommendedName>
        <fullName evidence="7">Amino acid transporter transmembrane domain-containing protein</fullName>
    </recommendedName>
</protein>
<organism evidence="8 9">
    <name type="scientific">Hepatospora eriocheir</name>
    <dbReference type="NCBI Taxonomy" id="1081669"/>
    <lineage>
        <taxon>Eukaryota</taxon>
        <taxon>Fungi</taxon>
        <taxon>Fungi incertae sedis</taxon>
        <taxon>Microsporidia</taxon>
        <taxon>Hepatosporidae</taxon>
        <taxon>Hepatospora</taxon>
    </lineage>
</organism>
<dbReference type="EMBL" id="LTAI01000001">
    <property type="protein sequence ID" value="ORE00658.1"/>
    <property type="molecule type" value="Genomic_DNA"/>
</dbReference>
<feature type="transmembrane region" description="Helical" evidence="6">
    <location>
        <begin position="354"/>
        <end position="375"/>
    </location>
</feature>
<proteinExistence type="inferred from homology"/>
<feature type="transmembrane region" description="Helical" evidence="6">
    <location>
        <begin position="294"/>
        <end position="312"/>
    </location>
</feature>
<name>A0A1X0QLM3_9MICR</name>
<reference evidence="8 9" key="1">
    <citation type="journal article" date="2017" name="Environ. Microbiol.">
        <title>Decay of the glycolytic pathway and adaptation to intranuclear parasitism within Enterocytozoonidae microsporidia.</title>
        <authorList>
            <person name="Wiredu Boakye D."/>
            <person name="Jaroenlak P."/>
            <person name="Prachumwat A."/>
            <person name="Williams T.A."/>
            <person name="Bateman K.S."/>
            <person name="Itsathitphaisarn O."/>
            <person name="Sritunyalucksana K."/>
            <person name="Paszkiewicz K.H."/>
            <person name="Moore K.A."/>
            <person name="Stentiford G.D."/>
            <person name="Williams B.A."/>
        </authorList>
    </citation>
    <scope>NUCLEOTIDE SEQUENCE [LARGE SCALE GENOMIC DNA]</scope>
    <source>
        <strain evidence="9">canceri</strain>
    </source>
</reference>
<comment type="subcellular location">
    <subcellularLocation>
        <location evidence="1">Membrane</location>
        <topology evidence="1">Multi-pass membrane protein</topology>
    </subcellularLocation>
</comment>
<feature type="transmembrane region" description="Helical" evidence="6">
    <location>
        <begin position="208"/>
        <end position="227"/>
    </location>
</feature>
<evidence type="ECO:0000259" key="7">
    <source>
        <dbReference type="Pfam" id="PF01490"/>
    </source>
</evidence>
<dbReference type="InterPro" id="IPR013057">
    <property type="entry name" value="AA_transpt_TM"/>
</dbReference>
<dbReference type="Proteomes" id="UP000192501">
    <property type="component" value="Unassembled WGS sequence"/>
</dbReference>